<dbReference type="PROSITE" id="PS51222">
    <property type="entry name" value="DCD"/>
    <property type="match status" value="1"/>
</dbReference>
<evidence type="ECO:0000256" key="1">
    <source>
        <dbReference type="SAM" id="MobiDB-lite"/>
    </source>
</evidence>
<dbReference type="RefSeq" id="XP_003059938.1">
    <property type="nucleotide sequence ID" value="XM_003059892.1"/>
</dbReference>
<dbReference type="PANTHER" id="PTHR46034:SF7">
    <property type="entry name" value="INFLUENZA VIRUS NS1A-BINDING PROTEIN"/>
    <property type="match status" value="1"/>
</dbReference>
<sequence>MALRTASELLDALDAGAMPAGDRDDGGDDGELGGVIFICSRETYDDTTRAGLFGLTQGSWSFVKRITPGMPLFLYNLTERRFHGVFEATSDGAMNADPTAWKTSGAGAGDAAGIDGSPYPAQVRYKHTRVTCSASAASCKPFLRFAAGEANGKKFRLDLTPGEATRLARVFHAGGDAGGGAKKGLNGKSGGGHHQTNGRAATPTHDVVDGWETVSSKKTTKKGGGGGSGGGSSPTTRRNNNNNGAAADGKDKIARGGKAAAGESYHHHHIHASSSALGDAADRASPPPPPPPPGPPRAPS</sequence>
<feature type="compositionally biased region" description="Low complexity" evidence="1">
    <location>
        <begin position="233"/>
        <end position="247"/>
    </location>
</feature>
<feature type="region of interest" description="Disordered" evidence="1">
    <location>
        <begin position="173"/>
        <end position="300"/>
    </location>
</feature>
<dbReference type="OrthoDB" id="567980at2759"/>
<feature type="compositionally biased region" description="Gly residues" evidence="1">
    <location>
        <begin position="175"/>
        <end position="193"/>
    </location>
</feature>
<dbReference type="KEGG" id="mpp:MICPUCDRAFT_47799"/>
<dbReference type="PANTHER" id="PTHR46034">
    <property type="match status" value="1"/>
</dbReference>
<feature type="compositionally biased region" description="Pro residues" evidence="1">
    <location>
        <begin position="285"/>
        <end position="300"/>
    </location>
</feature>
<proteinExistence type="predicted"/>
<dbReference type="GeneID" id="9685377"/>
<feature type="non-terminal residue" evidence="3">
    <location>
        <position position="300"/>
    </location>
</feature>
<organism evidence="4">
    <name type="scientific">Micromonas pusilla (strain CCMP1545)</name>
    <name type="common">Picoplanktonic green alga</name>
    <dbReference type="NCBI Taxonomy" id="564608"/>
    <lineage>
        <taxon>Eukaryota</taxon>
        <taxon>Viridiplantae</taxon>
        <taxon>Chlorophyta</taxon>
        <taxon>Mamiellophyceae</taxon>
        <taxon>Mamiellales</taxon>
        <taxon>Mamiellaceae</taxon>
        <taxon>Micromonas</taxon>
    </lineage>
</organism>
<dbReference type="GO" id="GO:0034976">
    <property type="term" value="P:response to endoplasmic reticulum stress"/>
    <property type="evidence" value="ECO:0007669"/>
    <property type="project" value="InterPro"/>
</dbReference>
<protein>
    <submittedName>
        <fullName evidence="3">Predicted protein</fullName>
    </submittedName>
</protein>
<gene>
    <name evidence="3" type="ORF">MICPUCDRAFT_47799</name>
</gene>
<dbReference type="eggNOG" id="ENOG502QVZQ">
    <property type="taxonomic scope" value="Eukaryota"/>
</dbReference>
<dbReference type="InterPro" id="IPR013989">
    <property type="entry name" value="Dev_and_cell_death_domain"/>
</dbReference>
<accession>C1MWK7</accession>
<feature type="compositionally biased region" description="Gly residues" evidence="1">
    <location>
        <begin position="222"/>
        <end position="232"/>
    </location>
</feature>
<dbReference type="Proteomes" id="UP000001876">
    <property type="component" value="Unassembled WGS sequence"/>
</dbReference>
<dbReference type="Pfam" id="PF10539">
    <property type="entry name" value="Dev_Cell_Death"/>
    <property type="match status" value="1"/>
</dbReference>
<dbReference type="EMBL" id="GG663741">
    <property type="protein sequence ID" value="EEH55890.1"/>
    <property type="molecule type" value="Genomic_DNA"/>
</dbReference>
<dbReference type="InterPro" id="IPR044832">
    <property type="entry name" value="NRP-like"/>
</dbReference>
<name>C1MWK7_MICPC</name>
<reference evidence="3 4" key="1">
    <citation type="journal article" date="2009" name="Science">
        <title>Green evolution and dynamic adaptations revealed by genomes of the marine picoeukaryotes Micromonas.</title>
        <authorList>
            <person name="Worden A.Z."/>
            <person name="Lee J.H."/>
            <person name="Mock T."/>
            <person name="Rouze P."/>
            <person name="Simmons M.P."/>
            <person name="Aerts A.L."/>
            <person name="Allen A.E."/>
            <person name="Cuvelier M.L."/>
            <person name="Derelle E."/>
            <person name="Everett M.V."/>
            <person name="Foulon E."/>
            <person name="Grimwood J."/>
            <person name="Gundlach H."/>
            <person name="Henrissat B."/>
            <person name="Napoli C."/>
            <person name="McDonald S.M."/>
            <person name="Parker M.S."/>
            <person name="Rombauts S."/>
            <person name="Salamov A."/>
            <person name="Von Dassow P."/>
            <person name="Badger J.H."/>
            <person name="Coutinho P.M."/>
            <person name="Demir E."/>
            <person name="Dubchak I."/>
            <person name="Gentemann C."/>
            <person name="Eikrem W."/>
            <person name="Gready J.E."/>
            <person name="John U."/>
            <person name="Lanier W."/>
            <person name="Lindquist E.A."/>
            <person name="Lucas S."/>
            <person name="Mayer K.F."/>
            <person name="Moreau H."/>
            <person name="Not F."/>
            <person name="Otillar R."/>
            <person name="Panaud O."/>
            <person name="Pangilinan J."/>
            <person name="Paulsen I."/>
            <person name="Piegu B."/>
            <person name="Poliakov A."/>
            <person name="Robbens S."/>
            <person name="Schmutz J."/>
            <person name="Toulza E."/>
            <person name="Wyss T."/>
            <person name="Zelensky A."/>
            <person name="Zhou K."/>
            <person name="Armbrust E.V."/>
            <person name="Bhattacharya D."/>
            <person name="Goodenough U.W."/>
            <person name="Van de Peer Y."/>
            <person name="Grigoriev I.V."/>
        </authorList>
    </citation>
    <scope>NUCLEOTIDE SEQUENCE [LARGE SCALE GENOMIC DNA]</scope>
    <source>
        <strain evidence="3 4">CCMP1545</strain>
    </source>
</reference>
<evidence type="ECO:0000259" key="2">
    <source>
        <dbReference type="PROSITE" id="PS51222"/>
    </source>
</evidence>
<evidence type="ECO:0000313" key="3">
    <source>
        <dbReference type="EMBL" id="EEH55890.1"/>
    </source>
</evidence>
<evidence type="ECO:0000313" key="4">
    <source>
        <dbReference type="Proteomes" id="UP000001876"/>
    </source>
</evidence>
<dbReference type="SMART" id="SM00767">
    <property type="entry name" value="DCD"/>
    <property type="match status" value="1"/>
</dbReference>
<feature type="domain" description="DCD" evidence="2">
    <location>
        <begin position="30"/>
        <end position="173"/>
    </location>
</feature>
<keyword evidence="4" id="KW-1185">Reference proteome</keyword>
<dbReference type="AlphaFoldDB" id="C1MWK7"/>